<evidence type="ECO:0000313" key="2">
    <source>
        <dbReference type="EMBL" id="CDJ54042.1"/>
    </source>
</evidence>
<evidence type="ECO:0008006" key="4">
    <source>
        <dbReference type="Google" id="ProtNLM"/>
    </source>
</evidence>
<proteinExistence type="predicted"/>
<dbReference type="VEuPathDB" id="ToxoDB:EBH_0073610"/>
<evidence type="ECO:0000256" key="1">
    <source>
        <dbReference type="SAM" id="SignalP"/>
    </source>
</evidence>
<name>U6LUN1_9EIME</name>
<dbReference type="Proteomes" id="UP000030750">
    <property type="component" value="Unassembled WGS sequence"/>
</dbReference>
<protein>
    <recommendedName>
        <fullName evidence="4">SAG family member</fullName>
    </recommendedName>
</protein>
<dbReference type="AlphaFoldDB" id="U6LUN1"/>
<dbReference type="EMBL" id="HG713568">
    <property type="protein sequence ID" value="CDJ54042.1"/>
    <property type="molecule type" value="Genomic_DNA"/>
</dbReference>
<sequence>MPSLYKAGAAVCLIALAGFQPAAAQDKNYKFTAIEVKEDAYLAANLARNGKLPVRISEVAKSEDLVNTVKEIFEEEKTDTLQTCEKLIKESELKNMFHYAFDYKTDTTPVYHELLQQALTAGLNAFR</sequence>
<feature type="signal peptide" evidence="1">
    <location>
        <begin position="1"/>
        <end position="24"/>
    </location>
</feature>
<feature type="chain" id="PRO_5004674542" description="SAG family member" evidence="1">
    <location>
        <begin position="25"/>
        <end position="127"/>
    </location>
</feature>
<gene>
    <name evidence="2" type="ORF">EBH_0073610</name>
</gene>
<dbReference type="OrthoDB" id="348012at2759"/>
<accession>U6LUN1</accession>
<evidence type="ECO:0000313" key="3">
    <source>
        <dbReference type="Proteomes" id="UP000030750"/>
    </source>
</evidence>
<organism evidence="2 3">
    <name type="scientific">Eimeria brunetti</name>
    <dbReference type="NCBI Taxonomy" id="51314"/>
    <lineage>
        <taxon>Eukaryota</taxon>
        <taxon>Sar</taxon>
        <taxon>Alveolata</taxon>
        <taxon>Apicomplexa</taxon>
        <taxon>Conoidasida</taxon>
        <taxon>Coccidia</taxon>
        <taxon>Eucoccidiorida</taxon>
        <taxon>Eimeriorina</taxon>
        <taxon>Eimeriidae</taxon>
        <taxon>Eimeria</taxon>
    </lineage>
</organism>
<keyword evidence="3" id="KW-1185">Reference proteome</keyword>
<reference evidence="2" key="2">
    <citation type="submission" date="2013-10" db="EMBL/GenBank/DDBJ databases">
        <authorList>
            <person name="Aslett M."/>
        </authorList>
    </citation>
    <scope>NUCLEOTIDE SEQUENCE [LARGE SCALE GENOMIC DNA]</scope>
    <source>
        <strain evidence="2">Houghton</strain>
    </source>
</reference>
<keyword evidence="1" id="KW-0732">Signal</keyword>
<reference evidence="2" key="1">
    <citation type="submission" date="2013-10" db="EMBL/GenBank/DDBJ databases">
        <title>Genomic analysis of the causative agents of coccidiosis in chickens.</title>
        <authorList>
            <person name="Reid A.J."/>
            <person name="Blake D."/>
            <person name="Billington K."/>
            <person name="Browne H."/>
            <person name="Dunn M."/>
            <person name="Hung S."/>
            <person name="Kawahara F."/>
            <person name="Miranda-Saavedra D."/>
            <person name="Mourier T."/>
            <person name="Nagra H."/>
            <person name="Otto T.D."/>
            <person name="Rawlings N."/>
            <person name="Sanchez A."/>
            <person name="Sanders M."/>
            <person name="Subramaniam C."/>
            <person name="Tay Y."/>
            <person name="Dear P."/>
            <person name="Doerig C."/>
            <person name="Gruber A."/>
            <person name="Parkinson J."/>
            <person name="Shirley M."/>
            <person name="Wan K.L."/>
            <person name="Berriman M."/>
            <person name="Tomley F."/>
            <person name="Pain A."/>
        </authorList>
    </citation>
    <scope>NUCLEOTIDE SEQUENCE [LARGE SCALE GENOMIC DNA]</scope>
    <source>
        <strain evidence="2">Houghton</strain>
    </source>
</reference>